<evidence type="ECO:0000256" key="2">
    <source>
        <dbReference type="ARBA" id="ARBA00024867"/>
    </source>
</evidence>
<dbReference type="GO" id="GO:0003677">
    <property type="term" value="F:DNA binding"/>
    <property type="evidence" value="ECO:0007669"/>
    <property type="project" value="InterPro"/>
</dbReference>
<evidence type="ECO:0000313" key="7">
    <source>
        <dbReference type="Proteomes" id="UP000248132"/>
    </source>
</evidence>
<feature type="modified residue" description="4-aspartylphosphate" evidence="3">
    <location>
        <position position="59"/>
    </location>
</feature>
<evidence type="ECO:0000259" key="5">
    <source>
        <dbReference type="PROSITE" id="PS50930"/>
    </source>
</evidence>
<feature type="domain" description="HTH LytTR-type" evidence="5">
    <location>
        <begin position="136"/>
        <end position="237"/>
    </location>
</feature>
<dbReference type="PROSITE" id="PS50110">
    <property type="entry name" value="RESPONSE_REGULATORY"/>
    <property type="match status" value="1"/>
</dbReference>
<keyword evidence="3" id="KW-0597">Phosphoprotein</keyword>
<dbReference type="InterPro" id="IPR011006">
    <property type="entry name" value="CheY-like_superfamily"/>
</dbReference>
<dbReference type="RefSeq" id="WP_110461410.1">
    <property type="nucleotide sequence ID" value="NZ_QKMR01000006.1"/>
</dbReference>
<dbReference type="InterPro" id="IPR046947">
    <property type="entry name" value="LytR-like"/>
</dbReference>
<sequence length="237" mass="27560">MLNIGVLDDNLNTLENYKNLLSEWFLKHNIKGNLILASTDPDEFMKAVKTNTINVCIIDINLRNEVNGMYLAEQVRDSSESIDIIFFTGCLDFVFKAFEIRAYRFICKPEWDVLEDTLVKLSKEKVQNELLKEPKLQIKCNSEVYFVPKNTINYIAHLNRKTIIYTKYGEHSTYESLEELESRISDTRFKRCHRSALVNCEKIYCIDFKNKKIKLLDGTSCDIGPKYISGFEKGLEP</sequence>
<feature type="domain" description="Response regulatory" evidence="4">
    <location>
        <begin position="3"/>
        <end position="123"/>
    </location>
</feature>
<name>A0A318XLL0_9FIRM</name>
<dbReference type="SUPFAM" id="SSF52172">
    <property type="entry name" value="CheY-like"/>
    <property type="match status" value="1"/>
</dbReference>
<gene>
    <name evidence="6" type="ORF">LY28_01362</name>
</gene>
<dbReference type="AlphaFoldDB" id="A0A318XLL0"/>
<dbReference type="CDD" id="cd00156">
    <property type="entry name" value="REC"/>
    <property type="match status" value="1"/>
</dbReference>
<dbReference type="Gene3D" id="3.40.50.2300">
    <property type="match status" value="1"/>
</dbReference>
<dbReference type="Pfam" id="PF04397">
    <property type="entry name" value="LytTR"/>
    <property type="match status" value="1"/>
</dbReference>
<dbReference type="Pfam" id="PF00072">
    <property type="entry name" value="Response_reg"/>
    <property type="match status" value="1"/>
</dbReference>
<dbReference type="EMBL" id="QKMR01000006">
    <property type="protein sequence ID" value="PYG88513.1"/>
    <property type="molecule type" value="Genomic_DNA"/>
</dbReference>
<evidence type="ECO:0000256" key="1">
    <source>
        <dbReference type="ARBA" id="ARBA00018672"/>
    </source>
</evidence>
<dbReference type="InterPro" id="IPR001789">
    <property type="entry name" value="Sig_transdc_resp-reg_receiver"/>
</dbReference>
<dbReference type="PANTHER" id="PTHR37299">
    <property type="entry name" value="TRANSCRIPTIONAL REGULATOR-RELATED"/>
    <property type="match status" value="1"/>
</dbReference>
<reference evidence="6 7" key="1">
    <citation type="submission" date="2018-06" db="EMBL/GenBank/DDBJ databases">
        <title>Genomic Encyclopedia of Type Strains, Phase I: the one thousand microbial genomes (KMG-I) project.</title>
        <authorList>
            <person name="Kyrpides N."/>
        </authorList>
    </citation>
    <scope>NUCLEOTIDE SEQUENCE [LARGE SCALE GENOMIC DNA]</scope>
    <source>
        <strain evidence="6 7">DSM 19573</strain>
    </source>
</reference>
<dbReference type="GO" id="GO:0000156">
    <property type="term" value="F:phosphorelay response regulator activity"/>
    <property type="evidence" value="ECO:0007669"/>
    <property type="project" value="InterPro"/>
</dbReference>
<dbReference type="SMART" id="SM00850">
    <property type="entry name" value="LytTR"/>
    <property type="match status" value="1"/>
</dbReference>
<keyword evidence="7" id="KW-1185">Reference proteome</keyword>
<dbReference type="Gene3D" id="2.40.50.1020">
    <property type="entry name" value="LytTr DNA-binding domain"/>
    <property type="match status" value="1"/>
</dbReference>
<evidence type="ECO:0000313" key="6">
    <source>
        <dbReference type="EMBL" id="PYG88513.1"/>
    </source>
</evidence>
<dbReference type="OrthoDB" id="9809318at2"/>
<protein>
    <recommendedName>
        <fullName evidence="1">Stage 0 sporulation protein A homolog</fullName>
    </recommendedName>
</protein>
<dbReference type="PROSITE" id="PS50930">
    <property type="entry name" value="HTH_LYTTR"/>
    <property type="match status" value="1"/>
</dbReference>
<proteinExistence type="predicted"/>
<dbReference type="SMART" id="SM00448">
    <property type="entry name" value="REC"/>
    <property type="match status" value="1"/>
</dbReference>
<evidence type="ECO:0000256" key="3">
    <source>
        <dbReference type="PROSITE-ProRule" id="PRU00169"/>
    </source>
</evidence>
<comment type="function">
    <text evidence="2">May play the central regulatory role in sporulation. It may be an element of the effector pathway responsible for the activation of sporulation genes in response to nutritional stress. Spo0A may act in concert with spo0H (a sigma factor) to control the expression of some genes that are critical to the sporulation process.</text>
</comment>
<dbReference type="PANTHER" id="PTHR37299:SF1">
    <property type="entry name" value="STAGE 0 SPORULATION PROTEIN A HOMOLOG"/>
    <property type="match status" value="1"/>
</dbReference>
<accession>A0A318XLL0</accession>
<dbReference type="InterPro" id="IPR007492">
    <property type="entry name" value="LytTR_DNA-bd_dom"/>
</dbReference>
<comment type="caution">
    <text evidence="6">The sequence shown here is derived from an EMBL/GenBank/DDBJ whole genome shotgun (WGS) entry which is preliminary data.</text>
</comment>
<dbReference type="Proteomes" id="UP000248132">
    <property type="component" value="Unassembled WGS sequence"/>
</dbReference>
<evidence type="ECO:0000259" key="4">
    <source>
        <dbReference type="PROSITE" id="PS50110"/>
    </source>
</evidence>
<organism evidence="6 7">
    <name type="scientific">Ruminiclostridium sufflavum DSM 19573</name>
    <dbReference type="NCBI Taxonomy" id="1121337"/>
    <lineage>
        <taxon>Bacteria</taxon>
        <taxon>Bacillati</taxon>
        <taxon>Bacillota</taxon>
        <taxon>Clostridia</taxon>
        <taxon>Eubacteriales</taxon>
        <taxon>Oscillospiraceae</taxon>
        <taxon>Ruminiclostridium</taxon>
    </lineage>
</organism>